<evidence type="ECO:0000256" key="1">
    <source>
        <dbReference type="SAM" id="Phobius"/>
    </source>
</evidence>
<dbReference type="Pfam" id="PF00581">
    <property type="entry name" value="Rhodanese"/>
    <property type="match status" value="1"/>
</dbReference>
<dbReference type="InterPro" id="IPR021309">
    <property type="entry name" value="YgaP-like_TM"/>
</dbReference>
<feature type="transmembrane region" description="Helical" evidence="1">
    <location>
        <begin position="146"/>
        <end position="169"/>
    </location>
</feature>
<gene>
    <name evidence="3" type="ORF">RM528_06475</name>
</gene>
<dbReference type="RefSeq" id="WP_311709478.1">
    <property type="nucleotide sequence ID" value="NZ_JAVRFB010000003.1"/>
</dbReference>
<dbReference type="SUPFAM" id="SSF52821">
    <property type="entry name" value="Rhodanese/Cell cycle control phosphatase"/>
    <property type="match status" value="1"/>
</dbReference>
<evidence type="ECO:0000313" key="3">
    <source>
        <dbReference type="EMBL" id="MDT0401497.1"/>
    </source>
</evidence>
<sequence length="193" mass="20484">MTTPLTPRDLTTGELRTRLDSADPPRLLDVRSPAEFEGAHIPGSYNVPLDTLREHREELAKHLDTDVVLVCRSGRRAGQAERALAAAGLPGLAVLAGGMTAWENSGAPIIHGRERWDMERQVRLVAGSLVLAGALGSFAVPGLQALSAFVGGGLAFAALSNTCAMGVLLSRMPWNRTPSFDPRKAVAQLADGR</sequence>
<organism evidence="3 4">
    <name type="scientific">Streptomyces edwardsiae</name>
    <dbReference type="NCBI Taxonomy" id="3075527"/>
    <lineage>
        <taxon>Bacteria</taxon>
        <taxon>Bacillati</taxon>
        <taxon>Actinomycetota</taxon>
        <taxon>Actinomycetes</taxon>
        <taxon>Kitasatosporales</taxon>
        <taxon>Streptomycetaceae</taxon>
        <taxon>Streptomyces</taxon>
    </lineage>
</organism>
<evidence type="ECO:0000313" key="4">
    <source>
        <dbReference type="Proteomes" id="UP001180503"/>
    </source>
</evidence>
<feature type="domain" description="Rhodanese" evidence="2">
    <location>
        <begin position="21"/>
        <end position="111"/>
    </location>
</feature>
<dbReference type="Gene3D" id="3.40.250.10">
    <property type="entry name" value="Rhodanese-like domain"/>
    <property type="match status" value="1"/>
</dbReference>
<dbReference type="SMART" id="SM00450">
    <property type="entry name" value="RHOD"/>
    <property type="match status" value="1"/>
</dbReference>
<keyword evidence="1" id="KW-0812">Transmembrane</keyword>
<protein>
    <submittedName>
        <fullName evidence="3">Rhodanese-like domain-containing protein</fullName>
    </submittedName>
</protein>
<dbReference type="Gene3D" id="6.10.140.1340">
    <property type="match status" value="1"/>
</dbReference>
<dbReference type="Pfam" id="PF11127">
    <property type="entry name" value="YgaP-like_TM"/>
    <property type="match status" value="1"/>
</dbReference>
<name>A0ABU2QBU0_9ACTN</name>
<dbReference type="EMBL" id="JAVRFB010000003">
    <property type="protein sequence ID" value="MDT0401497.1"/>
    <property type="molecule type" value="Genomic_DNA"/>
</dbReference>
<reference evidence="4" key="1">
    <citation type="submission" date="2023-07" db="EMBL/GenBank/DDBJ databases">
        <title>30 novel species of actinomycetes from the DSMZ collection.</title>
        <authorList>
            <person name="Nouioui I."/>
        </authorList>
    </citation>
    <scope>NUCLEOTIDE SEQUENCE [LARGE SCALE GENOMIC DNA]</scope>
    <source>
        <strain evidence="4">DSM 41635</strain>
    </source>
</reference>
<dbReference type="PANTHER" id="PTHR43031">
    <property type="entry name" value="FAD-DEPENDENT OXIDOREDUCTASE"/>
    <property type="match status" value="1"/>
</dbReference>
<dbReference type="Proteomes" id="UP001180503">
    <property type="component" value="Unassembled WGS sequence"/>
</dbReference>
<dbReference type="InterPro" id="IPR001763">
    <property type="entry name" value="Rhodanese-like_dom"/>
</dbReference>
<dbReference type="InterPro" id="IPR050229">
    <property type="entry name" value="GlpE_sulfurtransferase"/>
</dbReference>
<keyword evidence="1" id="KW-0472">Membrane</keyword>
<comment type="caution">
    <text evidence="3">The sequence shown here is derived from an EMBL/GenBank/DDBJ whole genome shotgun (WGS) entry which is preliminary data.</text>
</comment>
<evidence type="ECO:0000259" key="2">
    <source>
        <dbReference type="PROSITE" id="PS50206"/>
    </source>
</evidence>
<proteinExistence type="predicted"/>
<feature type="transmembrane region" description="Helical" evidence="1">
    <location>
        <begin position="122"/>
        <end position="140"/>
    </location>
</feature>
<accession>A0ABU2QBU0</accession>
<dbReference type="PROSITE" id="PS50206">
    <property type="entry name" value="RHODANESE_3"/>
    <property type="match status" value="1"/>
</dbReference>
<dbReference type="InterPro" id="IPR036873">
    <property type="entry name" value="Rhodanese-like_dom_sf"/>
</dbReference>
<dbReference type="CDD" id="cd00158">
    <property type="entry name" value="RHOD"/>
    <property type="match status" value="1"/>
</dbReference>
<dbReference type="PANTHER" id="PTHR43031:SF1">
    <property type="entry name" value="PYRIDINE NUCLEOTIDE-DISULPHIDE OXIDOREDUCTASE"/>
    <property type="match status" value="1"/>
</dbReference>
<keyword evidence="1" id="KW-1133">Transmembrane helix</keyword>